<evidence type="ECO:0000313" key="2">
    <source>
        <dbReference type="Proteomes" id="UP000182152"/>
    </source>
</evidence>
<accession>A0A1L8WSA1</accession>
<protein>
    <submittedName>
        <fullName evidence="1">Uncharacterized protein</fullName>
    </submittedName>
</protein>
<dbReference type="Proteomes" id="UP000182152">
    <property type="component" value="Unassembled WGS sequence"/>
</dbReference>
<keyword evidence="2" id="KW-1185">Reference proteome</keyword>
<organism evidence="1 2">
    <name type="scientific">Enterococcus ratti</name>
    <dbReference type="NCBI Taxonomy" id="150033"/>
    <lineage>
        <taxon>Bacteria</taxon>
        <taxon>Bacillati</taxon>
        <taxon>Bacillota</taxon>
        <taxon>Bacilli</taxon>
        <taxon>Lactobacillales</taxon>
        <taxon>Enterococcaceae</taxon>
        <taxon>Enterococcus</taxon>
    </lineage>
</organism>
<reference evidence="1 2" key="1">
    <citation type="submission" date="2014-12" db="EMBL/GenBank/DDBJ databases">
        <title>Draft genome sequences of 29 type strains of Enterococci.</title>
        <authorList>
            <person name="Zhong Z."/>
            <person name="Sun Z."/>
            <person name="Liu W."/>
            <person name="Zhang W."/>
            <person name="Zhang H."/>
        </authorList>
    </citation>
    <scope>NUCLEOTIDE SEQUENCE [LARGE SCALE GENOMIC DNA]</scope>
    <source>
        <strain evidence="1 2">DSM 15687</strain>
    </source>
</reference>
<sequence>MFIIFSKKVARQKHGLLLPCNFWTKLKVEAPSFTSGTYYQN</sequence>
<dbReference type="AlphaFoldDB" id="A0A1L8WSA1"/>
<evidence type="ECO:0000313" key="1">
    <source>
        <dbReference type="EMBL" id="OJG83873.1"/>
    </source>
</evidence>
<name>A0A1L8WSA1_9ENTE</name>
<comment type="caution">
    <text evidence="1">The sequence shown here is derived from an EMBL/GenBank/DDBJ whole genome shotgun (WGS) entry which is preliminary data.</text>
</comment>
<proteinExistence type="predicted"/>
<dbReference type="EMBL" id="JXLB01000001">
    <property type="protein sequence ID" value="OJG83873.1"/>
    <property type="molecule type" value="Genomic_DNA"/>
</dbReference>
<gene>
    <name evidence="1" type="ORF">RV14_GL000050</name>
</gene>